<dbReference type="Pfam" id="PF02627">
    <property type="entry name" value="CMD"/>
    <property type="match status" value="1"/>
</dbReference>
<dbReference type="NCBIfam" id="TIGR00778">
    <property type="entry name" value="ahpD_dom"/>
    <property type="match status" value="1"/>
</dbReference>
<dbReference type="OrthoDB" id="9801997at2"/>
<keyword evidence="2" id="KW-0575">Peroxidase</keyword>
<dbReference type="AlphaFoldDB" id="Q2CB07"/>
<dbReference type="eggNOG" id="COG2128">
    <property type="taxonomic scope" value="Bacteria"/>
</dbReference>
<keyword evidence="2" id="KW-0560">Oxidoreductase</keyword>
<organism evidence="2 3">
    <name type="scientific">Oceanicola granulosus (strain ATCC BAA-861 / DSM 15982 / KCTC 12143 / HTCC2516)</name>
    <dbReference type="NCBI Taxonomy" id="314256"/>
    <lineage>
        <taxon>Bacteria</taxon>
        <taxon>Pseudomonadati</taxon>
        <taxon>Pseudomonadota</taxon>
        <taxon>Alphaproteobacteria</taxon>
        <taxon>Rhodobacterales</taxon>
        <taxon>Roseobacteraceae</taxon>
        <taxon>Oceanicola</taxon>
    </lineage>
</organism>
<proteinExistence type="predicted"/>
<dbReference type="PANTHER" id="PTHR35446">
    <property type="entry name" value="SI:CH211-175M2.5"/>
    <property type="match status" value="1"/>
</dbReference>
<name>Q2CB07_OCEGH</name>
<accession>Q2CB07</accession>
<dbReference type="InterPro" id="IPR003779">
    <property type="entry name" value="CMD-like"/>
</dbReference>
<dbReference type="InterPro" id="IPR004675">
    <property type="entry name" value="AhpD_core"/>
</dbReference>
<dbReference type="GO" id="GO:0051920">
    <property type="term" value="F:peroxiredoxin activity"/>
    <property type="evidence" value="ECO:0007669"/>
    <property type="project" value="InterPro"/>
</dbReference>
<dbReference type="SUPFAM" id="SSF69118">
    <property type="entry name" value="AhpD-like"/>
    <property type="match status" value="1"/>
</dbReference>
<evidence type="ECO:0000313" key="2">
    <source>
        <dbReference type="EMBL" id="EAR49869.1"/>
    </source>
</evidence>
<comment type="caution">
    <text evidence="2">The sequence shown here is derived from an EMBL/GenBank/DDBJ whole genome shotgun (WGS) entry which is preliminary data.</text>
</comment>
<dbReference type="InterPro" id="IPR029032">
    <property type="entry name" value="AhpD-like"/>
</dbReference>
<feature type="domain" description="Carboxymuconolactone decarboxylase-like" evidence="1">
    <location>
        <begin position="37"/>
        <end position="89"/>
    </location>
</feature>
<dbReference type="HOGENOM" id="CLU_2274473_0_0_5"/>
<sequence length="102" mass="10923">MRQACITDGVQRSMLSRRCSVDIKAGPRRRAIRPTGLEATSERLQQVMASGALDPLAKELIYIAVSTANGCRYCIHSHTAAARTKGMSEVFDDGASPPGSTT</sequence>
<evidence type="ECO:0000259" key="1">
    <source>
        <dbReference type="Pfam" id="PF02627"/>
    </source>
</evidence>
<dbReference type="RefSeq" id="WP_007256386.1">
    <property type="nucleotide sequence ID" value="NZ_CH724108.1"/>
</dbReference>
<dbReference type="Gene3D" id="1.20.1290.10">
    <property type="entry name" value="AhpD-like"/>
    <property type="match status" value="1"/>
</dbReference>
<keyword evidence="3" id="KW-1185">Reference proteome</keyword>
<dbReference type="PANTHER" id="PTHR35446:SF2">
    <property type="entry name" value="CARBOXYMUCONOLACTONE DECARBOXYLASE-LIKE DOMAIN-CONTAINING PROTEIN"/>
    <property type="match status" value="1"/>
</dbReference>
<reference evidence="2 3" key="1">
    <citation type="journal article" date="2010" name="J. Bacteriol.">
        <title>Genome sequences of Oceanicola granulosus HTCC2516(T) and Oceanicola batsensis HTCC2597(TDelta).</title>
        <authorList>
            <person name="Thrash J.C."/>
            <person name="Cho J.C."/>
            <person name="Vergin K.L."/>
            <person name="Giovannoni S.J."/>
        </authorList>
    </citation>
    <scope>NUCLEOTIDE SEQUENCE [LARGE SCALE GENOMIC DNA]</scope>
    <source>
        <strain evidence="3">ATCC BAA-861 / DSM 15982 / KCTC 12143 / HTCC2516</strain>
    </source>
</reference>
<dbReference type="STRING" id="314256.OG2516_14351"/>
<gene>
    <name evidence="2" type="ORF">OG2516_14351</name>
</gene>
<evidence type="ECO:0000313" key="3">
    <source>
        <dbReference type="Proteomes" id="UP000003635"/>
    </source>
</evidence>
<dbReference type="EMBL" id="AAOT01000044">
    <property type="protein sequence ID" value="EAR49869.1"/>
    <property type="molecule type" value="Genomic_DNA"/>
</dbReference>
<protein>
    <submittedName>
        <fullName evidence="2">4-carboxymuconolactone decarboxylase domain/alkylhydroperoxidase AhpD family core domain protein</fullName>
    </submittedName>
</protein>
<dbReference type="Proteomes" id="UP000003635">
    <property type="component" value="Unassembled WGS sequence"/>
</dbReference>